<dbReference type="GO" id="GO:0015833">
    <property type="term" value="P:peptide transport"/>
    <property type="evidence" value="ECO:0007669"/>
    <property type="project" value="TreeGrafter"/>
</dbReference>
<dbReference type="InterPro" id="IPR000914">
    <property type="entry name" value="SBP_5_dom"/>
</dbReference>
<accession>A0A9W6NSR9</accession>
<dbReference type="InterPro" id="IPR039424">
    <property type="entry name" value="SBP_5"/>
</dbReference>
<dbReference type="Pfam" id="PF00496">
    <property type="entry name" value="SBP_bac_5"/>
    <property type="match status" value="1"/>
</dbReference>
<dbReference type="GO" id="GO:1904680">
    <property type="term" value="F:peptide transmembrane transporter activity"/>
    <property type="evidence" value="ECO:0007669"/>
    <property type="project" value="TreeGrafter"/>
</dbReference>
<comment type="caution">
    <text evidence="3">The sequence shown here is derived from an EMBL/GenBank/DDBJ whole genome shotgun (WGS) entry which is preliminary data.</text>
</comment>
<dbReference type="EMBL" id="BSFP01000095">
    <property type="protein sequence ID" value="GLL07437.1"/>
    <property type="molecule type" value="Genomic_DNA"/>
</dbReference>
<keyword evidence="1" id="KW-0732">Signal</keyword>
<protein>
    <submittedName>
        <fullName evidence="3">Peptide ABC transporter substrate-binding protein</fullName>
    </submittedName>
</protein>
<evidence type="ECO:0000259" key="2">
    <source>
        <dbReference type="Pfam" id="PF00496"/>
    </source>
</evidence>
<dbReference type="PROSITE" id="PS51257">
    <property type="entry name" value="PROKAR_LIPOPROTEIN"/>
    <property type="match status" value="1"/>
</dbReference>
<organism evidence="3 4">
    <name type="scientific">Dactylosporangium matsuzakiense</name>
    <dbReference type="NCBI Taxonomy" id="53360"/>
    <lineage>
        <taxon>Bacteria</taxon>
        <taxon>Bacillati</taxon>
        <taxon>Actinomycetota</taxon>
        <taxon>Actinomycetes</taxon>
        <taxon>Micromonosporales</taxon>
        <taxon>Micromonosporaceae</taxon>
        <taxon>Dactylosporangium</taxon>
    </lineage>
</organism>
<dbReference type="Proteomes" id="UP001143480">
    <property type="component" value="Unassembled WGS sequence"/>
</dbReference>
<keyword evidence="4" id="KW-1185">Reference proteome</keyword>
<dbReference type="AlphaFoldDB" id="A0A9W6NSR9"/>
<evidence type="ECO:0000313" key="4">
    <source>
        <dbReference type="Proteomes" id="UP001143480"/>
    </source>
</evidence>
<evidence type="ECO:0000256" key="1">
    <source>
        <dbReference type="SAM" id="SignalP"/>
    </source>
</evidence>
<gene>
    <name evidence="3" type="ORF">GCM10017581_091890</name>
</gene>
<evidence type="ECO:0000313" key="3">
    <source>
        <dbReference type="EMBL" id="GLL07437.1"/>
    </source>
</evidence>
<reference evidence="3" key="1">
    <citation type="journal article" date="2014" name="Int. J. Syst. Evol. Microbiol.">
        <title>Complete genome sequence of Corynebacterium casei LMG S-19264T (=DSM 44701T), isolated from a smear-ripened cheese.</title>
        <authorList>
            <consortium name="US DOE Joint Genome Institute (JGI-PGF)"/>
            <person name="Walter F."/>
            <person name="Albersmeier A."/>
            <person name="Kalinowski J."/>
            <person name="Ruckert C."/>
        </authorList>
    </citation>
    <scope>NUCLEOTIDE SEQUENCE</scope>
    <source>
        <strain evidence="3">VKM Ac-1321</strain>
    </source>
</reference>
<dbReference type="PANTHER" id="PTHR30290:SF82">
    <property type="entry name" value="ABC-TYPE DIPEPTIDE_OLIGOPEPTIDE TRANSPORT SYSTEM, PERIPLASMIC COMPONENT"/>
    <property type="match status" value="1"/>
</dbReference>
<feature type="signal peptide" evidence="1">
    <location>
        <begin position="1"/>
        <end position="22"/>
    </location>
</feature>
<dbReference type="GO" id="GO:0043190">
    <property type="term" value="C:ATP-binding cassette (ABC) transporter complex"/>
    <property type="evidence" value="ECO:0007669"/>
    <property type="project" value="InterPro"/>
</dbReference>
<dbReference type="GO" id="GO:0042597">
    <property type="term" value="C:periplasmic space"/>
    <property type="evidence" value="ECO:0007669"/>
    <property type="project" value="UniProtKB-ARBA"/>
</dbReference>
<proteinExistence type="predicted"/>
<dbReference type="PIRSF" id="PIRSF002741">
    <property type="entry name" value="MppA"/>
    <property type="match status" value="1"/>
</dbReference>
<dbReference type="Gene3D" id="3.40.190.10">
    <property type="entry name" value="Periplasmic binding protein-like II"/>
    <property type="match status" value="1"/>
</dbReference>
<dbReference type="SUPFAM" id="SSF53850">
    <property type="entry name" value="Periplasmic binding protein-like II"/>
    <property type="match status" value="1"/>
</dbReference>
<dbReference type="Gene3D" id="3.90.76.10">
    <property type="entry name" value="Dipeptide-binding Protein, Domain 1"/>
    <property type="match status" value="1"/>
</dbReference>
<dbReference type="PANTHER" id="PTHR30290">
    <property type="entry name" value="PERIPLASMIC BINDING COMPONENT OF ABC TRANSPORTER"/>
    <property type="match status" value="1"/>
</dbReference>
<dbReference type="InterPro" id="IPR030678">
    <property type="entry name" value="Peptide/Ni-bd"/>
</dbReference>
<feature type="chain" id="PRO_5040736970" evidence="1">
    <location>
        <begin position="23"/>
        <end position="561"/>
    </location>
</feature>
<dbReference type="CDD" id="cd08509">
    <property type="entry name" value="PBP2_TmCBP_oligosaccharides_like"/>
    <property type="match status" value="1"/>
</dbReference>
<reference evidence="3" key="2">
    <citation type="submission" date="2023-01" db="EMBL/GenBank/DDBJ databases">
        <authorList>
            <person name="Sun Q."/>
            <person name="Evtushenko L."/>
        </authorList>
    </citation>
    <scope>NUCLEOTIDE SEQUENCE</scope>
    <source>
        <strain evidence="3">VKM Ac-1321</strain>
    </source>
</reference>
<sequence>MLTRRSVLLGMAGLLATSTTLAACGDSPNDPNKNNGAKTTVLNVGMPNGPLTENENPFLTTSAAAKDGYRWVLYEPLMMWNPVKPADPMKPWLATAAKWNTDYTSVTVTVRDNATWSDDQKVTAEDVAYTYKLIRDNEALNSNGVPIVDATASGSDVTITFKSSQFVSQQKAIAQIPIVPKHVWEKVADPKTEANKNPIGSGPYVKKSFTPQTTTLTARDKGYWGGTPAVKELRYTSYTDNNAQTTALANGESEWSFVFIPNVKTVFIDKDAASHKIWAPPVLGIHGLYINTTKAPFNDPKLRVAMGMVINRDDIFNTAEAGYFHPLVKSVTGLPSPAGDAYIADAYKGKDYKVDPEGAKALLTAAGYKLDGTTLKDPSGKPVTLTLSDPAGWSDYQTSLEIVKANLATIGIQATIDKANQDAWFKNIEAGQFDAAFRWTDGGSTPYDIYRTIMDGDQLKPIGTPSPAANFGRFDNKDATAALRAYAAATDDAARKTALATLQKIFVEQAPMIPVGADNIGMAYSQKNWTGWPDDANPYSAGQPTQANALDVIMHLKPAGS</sequence>
<name>A0A9W6NSR9_9ACTN</name>
<dbReference type="Gene3D" id="3.10.105.10">
    <property type="entry name" value="Dipeptide-binding Protein, Domain 3"/>
    <property type="match status" value="1"/>
</dbReference>
<feature type="domain" description="Solute-binding protein family 5" evidence="2">
    <location>
        <begin position="89"/>
        <end position="452"/>
    </location>
</feature>